<keyword evidence="2" id="KW-1185">Reference proteome</keyword>
<dbReference type="KEGG" id="lue:DCD74_02240"/>
<gene>
    <name evidence="1" type="ORF">DCD74_02240</name>
</gene>
<dbReference type="Proteomes" id="UP000251842">
    <property type="component" value="Chromosome"/>
</dbReference>
<accession>A0A344J3Q2</accession>
<organism evidence="1 2">
    <name type="scientific">Solilutibacter oculi</name>
    <dbReference type="NCBI Taxonomy" id="2698682"/>
    <lineage>
        <taxon>Bacteria</taxon>
        <taxon>Pseudomonadati</taxon>
        <taxon>Pseudomonadota</taxon>
        <taxon>Gammaproteobacteria</taxon>
        <taxon>Lysobacterales</taxon>
        <taxon>Lysobacteraceae</taxon>
        <taxon>Solilutibacter</taxon>
    </lineage>
</organism>
<reference evidence="2" key="1">
    <citation type="submission" date="2018-05" db="EMBL/GenBank/DDBJ databases">
        <title>Luteimonas pekinense sp. nov., isolated from human Meibomian gland secretions, Beijing, China.</title>
        <authorList>
            <person name="Wen T."/>
            <person name="Bai H."/>
            <person name="Lv H."/>
        </authorList>
    </citation>
    <scope>NUCLEOTIDE SEQUENCE [LARGE SCALE GENOMIC DNA]</scope>
    <source>
        <strain evidence="2">83-4</strain>
    </source>
</reference>
<dbReference type="OrthoDB" id="6064788at2"/>
<sequence length="75" mass="8299">MAKTKEISIRCLHCNQWFPSPIFFGDSESFDTATLFGNLAQCRHCGKMTGCNKENFRATFEDGGFLGVDASSRGI</sequence>
<proteinExistence type="predicted"/>
<evidence type="ECO:0000313" key="1">
    <source>
        <dbReference type="EMBL" id="AXA83662.1"/>
    </source>
</evidence>
<evidence type="ECO:0000313" key="2">
    <source>
        <dbReference type="Proteomes" id="UP000251842"/>
    </source>
</evidence>
<name>A0A344J3Q2_9GAMM</name>
<dbReference type="AlphaFoldDB" id="A0A344J3Q2"/>
<protein>
    <submittedName>
        <fullName evidence="1">Uncharacterized protein</fullName>
    </submittedName>
</protein>
<dbReference type="RefSeq" id="WP_112925881.1">
    <property type="nucleotide sequence ID" value="NZ_CP029556.1"/>
</dbReference>
<dbReference type="EMBL" id="CP029556">
    <property type="protein sequence ID" value="AXA83662.1"/>
    <property type="molecule type" value="Genomic_DNA"/>
</dbReference>